<proteinExistence type="predicted"/>
<dbReference type="EMBL" id="CAKMMG010000003">
    <property type="protein sequence ID" value="CAH1208541.1"/>
    <property type="molecule type" value="Genomic_DNA"/>
</dbReference>
<reference evidence="1" key="1">
    <citation type="submission" date="2022-01" db="EMBL/GenBank/DDBJ databases">
        <authorList>
            <person name="Criscuolo A."/>
        </authorList>
    </citation>
    <scope>NUCLEOTIDE SEQUENCE</scope>
    <source>
        <strain evidence="1">CIP111892</strain>
    </source>
</reference>
<sequence>MHIKFVAARRVVIMREEILGFNKYELNTRFRINNDQMTNFTNVDNLQAQEVKASSQYQQLSGERQIVADINYPIEFLAFISLLSRLPLQWLLVPEPDLTWNTEHFVYLNDVSLHYSKQEFSAFLNGLDHNTHDVRAVTLTDLITKTKLYLRVEHLFGTLSIELCNTYASNQEYEMFIGLFQGERYCYGLMPTVIPSQINHTVVMRHVLSKRPVCYPIEFIVKPPSLY</sequence>
<evidence type="ECO:0000313" key="1">
    <source>
        <dbReference type="EMBL" id="CAH1208541.1"/>
    </source>
</evidence>
<accession>A0ABN8GGJ5</accession>
<keyword evidence="2" id="KW-1185">Reference proteome</keyword>
<gene>
    <name evidence="1" type="ORF">PAECIP111892_03129</name>
</gene>
<organism evidence="1 2">
    <name type="scientific">Paenibacillus auburnensis</name>
    <dbReference type="NCBI Taxonomy" id="2905649"/>
    <lineage>
        <taxon>Bacteria</taxon>
        <taxon>Bacillati</taxon>
        <taxon>Bacillota</taxon>
        <taxon>Bacilli</taxon>
        <taxon>Bacillales</taxon>
        <taxon>Paenibacillaceae</taxon>
        <taxon>Paenibacillus</taxon>
    </lineage>
</organism>
<protein>
    <submittedName>
        <fullName evidence="1">Uncharacterized protein</fullName>
    </submittedName>
</protein>
<dbReference type="Proteomes" id="UP000838324">
    <property type="component" value="Unassembled WGS sequence"/>
</dbReference>
<name>A0ABN8GGJ5_9BACL</name>
<evidence type="ECO:0000313" key="2">
    <source>
        <dbReference type="Proteomes" id="UP000838324"/>
    </source>
</evidence>
<comment type="caution">
    <text evidence="1">The sequence shown here is derived from an EMBL/GenBank/DDBJ whole genome shotgun (WGS) entry which is preliminary data.</text>
</comment>